<evidence type="ECO:0008006" key="3">
    <source>
        <dbReference type="Google" id="ProtNLM"/>
    </source>
</evidence>
<accession>A0ABV5P1D8</accession>
<sequence>MNEDWSGAFISKTVVDRGMSAWSTTAEDVGKSLPKLAADVEAHLSTAPWGDGTEGMAFYRAHLAEGGPYEMINQCKRLAEQVVDAGDRLRAAIDNTLETDADIRDGLTRMTREV</sequence>
<keyword evidence="2" id="KW-1185">Reference proteome</keyword>
<comment type="caution">
    <text evidence="1">The sequence shown here is derived from an EMBL/GenBank/DDBJ whole genome shotgun (WGS) entry which is preliminary data.</text>
</comment>
<name>A0ABV5P1D8_9ACTN</name>
<dbReference type="EMBL" id="JBHMCF010000046">
    <property type="protein sequence ID" value="MFB9475981.1"/>
    <property type="molecule type" value="Genomic_DNA"/>
</dbReference>
<dbReference type="RefSeq" id="WP_345404301.1">
    <property type="nucleotide sequence ID" value="NZ_BAAAXS010000001.1"/>
</dbReference>
<evidence type="ECO:0000313" key="2">
    <source>
        <dbReference type="Proteomes" id="UP001589568"/>
    </source>
</evidence>
<protein>
    <recommendedName>
        <fullName evidence="3">ESX-1 secretion-associated protein</fullName>
    </recommendedName>
</protein>
<dbReference type="Proteomes" id="UP001589568">
    <property type="component" value="Unassembled WGS sequence"/>
</dbReference>
<reference evidence="1 2" key="1">
    <citation type="submission" date="2024-09" db="EMBL/GenBank/DDBJ databases">
        <authorList>
            <person name="Sun Q."/>
            <person name="Mori K."/>
        </authorList>
    </citation>
    <scope>NUCLEOTIDE SEQUENCE [LARGE SCALE GENOMIC DNA]</scope>
    <source>
        <strain evidence="1 2">JCM 3324</strain>
    </source>
</reference>
<evidence type="ECO:0000313" key="1">
    <source>
        <dbReference type="EMBL" id="MFB9475981.1"/>
    </source>
</evidence>
<gene>
    <name evidence="1" type="ORF">ACFFR3_41360</name>
</gene>
<proteinExistence type="predicted"/>
<organism evidence="1 2">
    <name type="scientific">Nonomuraea salmonea</name>
    <dbReference type="NCBI Taxonomy" id="46181"/>
    <lineage>
        <taxon>Bacteria</taxon>
        <taxon>Bacillati</taxon>
        <taxon>Actinomycetota</taxon>
        <taxon>Actinomycetes</taxon>
        <taxon>Streptosporangiales</taxon>
        <taxon>Streptosporangiaceae</taxon>
        <taxon>Nonomuraea</taxon>
    </lineage>
</organism>